<evidence type="ECO:0000256" key="1">
    <source>
        <dbReference type="SAM" id="MobiDB-lite"/>
    </source>
</evidence>
<reference evidence="2 3" key="1">
    <citation type="submission" date="2018-10" db="EMBL/GenBank/DDBJ databases">
        <title>A high-quality apple genome assembly.</title>
        <authorList>
            <person name="Hu J."/>
        </authorList>
    </citation>
    <scope>NUCLEOTIDE SEQUENCE [LARGE SCALE GENOMIC DNA]</scope>
    <source>
        <strain evidence="3">cv. HFTH1</strain>
        <tissue evidence="2">Young leaf</tissue>
    </source>
</reference>
<organism evidence="2 3">
    <name type="scientific">Malus domestica</name>
    <name type="common">Apple</name>
    <name type="synonym">Pyrus malus</name>
    <dbReference type="NCBI Taxonomy" id="3750"/>
    <lineage>
        <taxon>Eukaryota</taxon>
        <taxon>Viridiplantae</taxon>
        <taxon>Streptophyta</taxon>
        <taxon>Embryophyta</taxon>
        <taxon>Tracheophyta</taxon>
        <taxon>Spermatophyta</taxon>
        <taxon>Magnoliopsida</taxon>
        <taxon>eudicotyledons</taxon>
        <taxon>Gunneridae</taxon>
        <taxon>Pentapetalae</taxon>
        <taxon>rosids</taxon>
        <taxon>fabids</taxon>
        <taxon>Rosales</taxon>
        <taxon>Rosaceae</taxon>
        <taxon>Amygdaloideae</taxon>
        <taxon>Maleae</taxon>
        <taxon>Malus</taxon>
    </lineage>
</organism>
<dbReference type="EMBL" id="RDQH01000333">
    <property type="protein sequence ID" value="RXH93620.1"/>
    <property type="molecule type" value="Genomic_DNA"/>
</dbReference>
<comment type="caution">
    <text evidence="2">The sequence shown here is derived from an EMBL/GenBank/DDBJ whole genome shotgun (WGS) entry which is preliminary data.</text>
</comment>
<protein>
    <submittedName>
        <fullName evidence="2">Uncharacterized protein</fullName>
    </submittedName>
</protein>
<feature type="region of interest" description="Disordered" evidence="1">
    <location>
        <begin position="92"/>
        <end position="117"/>
    </location>
</feature>
<proteinExistence type="predicted"/>
<evidence type="ECO:0000313" key="3">
    <source>
        <dbReference type="Proteomes" id="UP000290289"/>
    </source>
</evidence>
<evidence type="ECO:0000313" key="2">
    <source>
        <dbReference type="EMBL" id="RXH93620.1"/>
    </source>
</evidence>
<dbReference type="Proteomes" id="UP000290289">
    <property type="component" value="Chromosome 7"/>
</dbReference>
<gene>
    <name evidence="2" type="ORF">DVH24_014196</name>
</gene>
<dbReference type="AlphaFoldDB" id="A0A498JDN1"/>
<sequence length="205" mass="23392">MWWGPGPGCDNLVSEPIPSRKCADEDVGPLRRVDCWIPHRLGEWILTRSYGSSLASSSIGTLKLSEITVRAIPRWVTTRKFSCEFPETKPRGWARTEWDDTGQNGEGAKMPLDGNNEEEERDEEVIILCSTNVERVIPGGEVKRKFIQNLSRGTAHSTRFRRTKREMKHLVPLRCVPSHHEAFWELTSIEPPKLSEFAREQSHDG</sequence>
<accession>A0A498JDN1</accession>
<keyword evidence="3" id="KW-1185">Reference proteome</keyword>
<name>A0A498JDN1_MALDO</name>